<gene>
    <name evidence="2" type="ORF">Asi02nite_39590</name>
</gene>
<dbReference type="InterPro" id="IPR000421">
    <property type="entry name" value="FA58C"/>
</dbReference>
<sequence>MNLSPPRTGTHPRRAALVKSTAFVLGLTVILGTASTGVGWAADPRVAVTPNAGRLADDILDPTAHARITYEGSVNIASFQQDGLLTHGNYQYVAWYRSDGRATVSRRSLPGGNWQSLELDGFLDANDSHNTISMAVTPSDNRLHIALGTHAAAQLYIRSVPGLATGNATWSSRSFEGLRRALPGASGAPTTWTYPQFELVGGRMLLTFREGGSNNGRQALLRYNDDPGGTWTFLGLFTDSTGSYTSPFGASPSRNMYPHGFTRNPVNGDLVMTFTWREQSSAWCHPGGLGNHDIGYARSSDGGRTWVNNGGTTIGTTGSADRIALSDPHVVVPIPINQGMINSEAQAFDSTGRIHVMTSQFNAADLARLGGCHTSTYTQRKQYAKPFHHWREANGTWRTMELPFYNNSAGRTKILFDAHDTAYVVLPDGRIVAATAATNWQDWRVVFQDSAVRPIAELTVDRQRLRRDGVLSVAYIEQSVNHAPSAFRVADFQTAPGQGNLPRSTVPEAAPVPYQGSAPTFPTATASSAQPNYPAPLAVDGSTSSFWVSAGTTEGAGPQPSRPETLTVNYGSARRITAVTVVPRVPFGPRALTLEARVNGAWRSLGAFNQPDATATFDVADVDADQLRLVITASYDGTKPPERTRNVQVAEVTAR</sequence>
<reference evidence="2 3" key="1">
    <citation type="submission" date="2021-01" db="EMBL/GenBank/DDBJ databases">
        <title>Whole genome shotgun sequence of Asanoa siamensis NBRC 107932.</title>
        <authorList>
            <person name="Komaki H."/>
            <person name="Tamura T."/>
        </authorList>
    </citation>
    <scope>NUCLEOTIDE SEQUENCE [LARGE SCALE GENOMIC DNA]</scope>
    <source>
        <strain evidence="2 3">NBRC 107932</strain>
    </source>
</reference>
<feature type="domain" description="F5/8 type C" evidence="1">
    <location>
        <begin position="524"/>
        <end position="639"/>
    </location>
</feature>
<organism evidence="2 3">
    <name type="scientific">Asanoa siamensis</name>
    <dbReference type="NCBI Taxonomy" id="926357"/>
    <lineage>
        <taxon>Bacteria</taxon>
        <taxon>Bacillati</taxon>
        <taxon>Actinomycetota</taxon>
        <taxon>Actinomycetes</taxon>
        <taxon>Micromonosporales</taxon>
        <taxon>Micromonosporaceae</taxon>
        <taxon>Asanoa</taxon>
    </lineage>
</organism>
<dbReference type="InterPro" id="IPR036278">
    <property type="entry name" value="Sialidase_sf"/>
</dbReference>
<proteinExistence type="predicted"/>
<dbReference type="Pfam" id="PF15892">
    <property type="entry name" value="BNR_4"/>
    <property type="match status" value="1"/>
</dbReference>
<dbReference type="SUPFAM" id="SSF49785">
    <property type="entry name" value="Galactose-binding domain-like"/>
    <property type="match status" value="1"/>
</dbReference>
<evidence type="ECO:0000313" key="2">
    <source>
        <dbReference type="EMBL" id="GIF74441.1"/>
    </source>
</evidence>
<dbReference type="Pfam" id="PF00754">
    <property type="entry name" value="F5_F8_type_C"/>
    <property type="match status" value="1"/>
</dbReference>
<keyword evidence="3" id="KW-1185">Reference proteome</keyword>
<comment type="caution">
    <text evidence="2">The sequence shown here is derived from an EMBL/GenBank/DDBJ whole genome shotgun (WGS) entry which is preliminary data.</text>
</comment>
<dbReference type="Gene3D" id="2.60.120.260">
    <property type="entry name" value="Galactose-binding domain-like"/>
    <property type="match status" value="1"/>
</dbReference>
<dbReference type="EMBL" id="BONE01000031">
    <property type="protein sequence ID" value="GIF74441.1"/>
    <property type="molecule type" value="Genomic_DNA"/>
</dbReference>
<evidence type="ECO:0000259" key="1">
    <source>
        <dbReference type="Pfam" id="PF00754"/>
    </source>
</evidence>
<name>A0ABQ4CT20_9ACTN</name>
<dbReference type="Proteomes" id="UP000604117">
    <property type="component" value="Unassembled WGS sequence"/>
</dbReference>
<dbReference type="SUPFAM" id="SSF50939">
    <property type="entry name" value="Sialidases"/>
    <property type="match status" value="1"/>
</dbReference>
<accession>A0ABQ4CT20</accession>
<protein>
    <recommendedName>
        <fullName evidence="1">F5/8 type C domain-containing protein</fullName>
    </recommendedName>
</protein>
<dbReference type="InterPro" id="IPR008979">
    <property type="entry name" value="Galactose-bd-like_sf"/>
</dbReference>
<evidence type="ECO:0000313" key="3">
    <source>
        <dbReference type="Proteomes" id="UP000604117"/>
    </source>
</evidence>